<evidence type="ECO:0000313" key="3">
    <source>
        <dbReference type="Proteomes" id="UP001652625"/>
    </source>
</evidence>
<dbReference type="SUPFAM" id="SSF53098">
    <property type="entry name" value="Ribonuclease H-like"/>
    <property type="match status" value="1"/>
</dbReference>
<accession>A0ABM4DK28</accession>
<evidence type="ECO:0000259" key="2">
    <source>
        <dbReference type="Pfam" id="PF14291"/>
    </source>
</evidence>
<feature type="domain" description="DUF4371" evidence="2">
    <location>
        <begin position="5"/>
        <end position="91"/>
    </location>
</feature>
<evidence type="ECO:0000259" key="1">
    <source>
        <dbReference type="Pfam" id="PF05699"/>
    </source>
</evidence>
<dbReference type="InterPro" id="IPR025398">
    <property type="entry name" value="DUF4371"/>
</dbReference>
<name>A0ABM4DK28_HYDVU</name>
<sequence length="513" mass="58775">MAIYYSILVDGTSDVSHTEQITFVLRFVYFGTDKRWTVKERFLRVENLEKKIGADIAKLVMDVLEQNGIDLKTCRGQGYDNGANMSGIYKGVQAIILQKNPQALYMPCSAHSLNLAGVHSAEYSVEVKNYFGRVQSLYNLFSGSPSRRKVLIETTGLSLHQTSQTRWSARIEAVKPLVKRSREILESLKKLRDFDLTADQLNEVKSLEKWVHSFEFIVMITFWYKTLQSINYVSLALQSENISLDDEMKLIKTLIEDLNRLRSSWTSILNEARLIASGLASFGFQSKFVKKRTKKRKTFHEEVRNTAHFHEDEAKEFEVSVFNTALDTLIQQVSDRFQAAEKTTNMFSFLWSLNSLVMSNEEESEESVEAPIQLEEKCNVLAQIYATDVEEEKLIEEVRHLNALKRSNLFGPKESLTSMMLLNGIYKKSLHPLFESVCILLRIFNTIPVFVAKGERSFSKLALVKTALRSTMSQERLTNLLVISIEHDFAKKLCYGEVISKFAISKARKINFL</sequence>
<protein>
    <submittedName>
        <fullName evidence="4">Zinc finger MYM-type protein 1-like isoform X1</fullName>
    </submittedName>
</protein>
<dbReference type="Pfam" id="PF14291">
    <property type="entry name" value="DUF4371"/>
    <property type="match status" value="1"/>
</dbReference>
<dbReference type="InterPro" id="IPR008906">
    <property type="entry name" value="HATC_C_dom"/>
</dbReference>
<gene>
    <name evidence="4" type="primary">LOC136091348</name>
</gene>
<dbReference type="InterPro" id="IPR012337">
    <property type="entry name" value="RNaseH-like_sf"/>
</dbReference>
<dbReference type="GeneID" id="136091348"/>
<dbReference type="PANTHER" id="PTHR45749:SF33">
    <property type="entry name" value="ZINC FINGER MYM-TYPE PROTEIN 1"/>
    <property type="match status" value="1"/>
</dbReference>
<proteinExistence type="predicted"/>
<keyword evidence="3" id="KW-1185">Reference proteome</keyword>
<dbReference type="Proteomes" id="UP001652625">
    <property type="component" value="Chromosome 15"/>
</dbReference>
<dbReference type="PANTHER" id="PTHR45749">
    <property type="match status" value="1"/>
</dbReference>
<organism evidence="3 4">
    <name type="scientific">Hydra vulgaris</name>
    <name type="common">Hydra</name>
    <name type="synonym">Hydra attenuata</name>
    <dbReference type="NCBI Taxonomy" id="6087"/>
    <lineage>
        <taxon>Eukaryota</taxon>
        <taxon>Metazoa</taxon>
        <taxon>Cnidaria</taxon>
        <taxon>Hydrozoa</taxon>
        <taxon>Hydroidolina</taxon>
        <taxon>Anthoathecata</taxon>
        <taxon>Aplanulata</taxon>
        <taxon>Hydridae</taxon>
        <taxon>Hydra</taxon>
    </lineage>
</organism>
<dbReference type="Pfam" id="PF05699">
    <property type="entry name" value="Dimer_Tnp_hAT"/>
    <property type="match status" value="1"/>
</dbReference>
<evidence type="ECO:0000313" key="4">
    <source>
        <dbReference type="RefSeq" id="XP_065674882.1"/>
    </source>
</evidence>
<feature type="domain" description="HAT C-terminal dimerisation" evidence="1">
    <location>
        <begin position="427"/>
        <end position="488"/>
    </location>
</feature>
<reference evidence="4" key="1">
    <citation type="submission" date="2025-08" db="UniProtKB">
        <authorList>
            <consortium name="RefSeq"/>
        </authorList>
    </citation>
    <scope>IDENTIFICATION</scope>
</reference>
<dbReference type="RefSeq" id="XP_065674882.1">
    <property type="nucleotide sequence ID" value="XM_065818810.1"/>
</dbReference>